<protein>
    <submittedName>
        <fullName evidence="8">Exodeoxyribonuclease III</fullName>
    </submittedName>
</protein>
<comment type="caution">
    <text evidence="8">The sequence shown here is derived from an EMBL/GenBank/DDBJ whole genome shotgun (WGS) entry which is preliminary data.</text>
</comment>
<evidence type="ECO:0000313" key="8">
    <source>
        <dbReference type="EMBL" id="GAA2124465.1"/>
    </source>
</evidence>
<reference evidence="9" key="1">
    <citation type="journal article" date="2019" name="Int. J. Syst. Evol. Microbiol.">
        <title>The Global Catalogue of Microorganisms (GCM) 10K type strain sequencing project: providing services to taxonomists for standard genome sequencing and annotation.</title>
        <authorList>
            <consortium name="The Broad Institute Genomics Platform"/>
            <consortium name="The Broad Institute Genome Sequencing Center for Infectious Disease"/>
            <person name="Wu L."/>
            <person name="Ma J."/>
        </authorList>
    </citation>
    <scope>NUCLEOTIDE SEQUENCE [LARGE SCALE GENOMIC DNA]</scope>
    <source>
        <strain evidence="9">JCM 15481</strain>
    </source>
</reference>
<keyword evidence="4" id="KW-0378">Hydrolase</keyword>
<gene>
    <name evidence="8" type="ORF">GCM10009802_29420</name>
</gene>
<dbReference type="SUPFAM" id="SSF56219">
    <property type="entry name" value="DNase I-like"/>
    <property type="match status" value="1"/>
</dbReference>
<evidence type="ECO:0000256" key="3">
    <source>
        <dbReference type="ARBA" id="ARBA00022723"/>
    </source>
</evidence>
<evidence type="ECO:0000256" key="2">
    <source>
        <dbReference type="ARBA" id="ARBA00007092"/>
    </source>
</evidence>
<evidence type="ECO:0000256" key="6">
    <source>
        <dbReference type="SAM" id="MobiDB-lite"/>
    </source>
</evidence>
<dbReference type="PANTHER" id="PTHR43250:SF2">
    <property type="entry name" value="EXODEOXYRIBONUCLEASE III"/>
    <property type="match status" value="1"/>
</dbReference>
<proteinExistence type="inferred from homology"/>
<feature type="compositionally biased region" description="Basic and acidic residues" evidence="6">
    <location>
        <begin position="242"/>
        <end position="254"/>
    </location>
</feature>
<dbReference type="CDD" id="cd09086">
    <property type="entry name" value="ExoIII-like_AP-endo"/>
    <property type="match status" value="1"/>
</dbReference>
<comment type="cofactor">
    <cofactor evidence="1">
        <name>Mg(2+)</name>
        <dbReference type="ChEBI" id="CHEBI:18420"/>
    </cofactor>
</comment>
<dbReference type="InterPro" id="IPR037493">
    <property type="entry name" value="ExoIII-like"/>
</dbReference>
<dbReference type="InterPro" id="IPR005135">
    <property type="entry name" value="Endo/exonuclease/phosphatase"/>
</dbReference>
<keyword evidence="9" id="KW-1185">Reference proteome</keyword>
<evidence type="ECO:0000256" key="1">
    <source>
        <dbReference type="ARBA" id="ARBA00001946"/>
    </source>
</evidence>
<dbReference type="PANTHER" id="PTHR43250">
    <property type="entry name" value="EXODEOXYRIBONUCLEASE III"/>
    <property type="match status" value="1"/>
</dbReference>
<feature type="region of interest" description="Disordered" evidence="6">
    <location>
        <begin position="242"/>
        <end position="265"/>
    </location>
</feature>
<dbReference type="NCBIfam" id="TIGR00633">
    <property type="entry name" value="xth"/>
    <property type="match status" value="1"/>
</dbReference>
<feature type="domain" description="Endonuclease/exonuclease/phosphatase" evidence="7">
    <location>
        <begin position="6"/>
        <end position="256"/>
    </location>
</feature>
<keyword evidence="3" id="KW-0479">Metal-binding</keyword>
<evidence type="ECO:0000259" key="7">
    <source>
        <dbReference type="Pfam" id="PF03372"/>
    </source>
</evidence>
<comment type="similarity">
    <text evidence="2">Belongs to the DNA repair enzymes AP/ExoA family.</text>
</comment>
<dbReference type="InterPro" id="IPR004808">
    <property type="entry name" value="AP_endonuc_1"/>
</dbReference>
<evidence type="ECO:0000313" key="9">
    <source>
        <dbReference type="Proteomes" id="UP001500443"/>
    </source>
</evidence>
<organism evidence="8 9">
    <name type="scientific">Streptomyces synnematoformans</name>
    <dbReference type="NCBI Taxonomy" id="415721"/>
    <lineage>
        <taxon>Bacteria</taxon>
        <taxon>Bacillati</taxon>
        <taxon>Actinomycetota</taxon>
        <taxon>Actinomycetes</taxon>
        <taxon>Kitasatosporales</taxon>
        <taxon>Streptomycetaceae</taxon>
        <taxon>Streptomyces</taxon>
    </lineage>
</organism>
<keyword evidence="5" id="KW-0460">Magnesium</keyword>
<dbReference type="Pfam" id="PF03372">
    <property type="entry name" value="Exo_endo_phos"/>
    <property type="match status" value="1"/>
</dbReference>
<dbReference type="EMBL" id="BAAAPF010000081">
    <property type="protein sequence ID" value="GAA2124465.1"/>
    <property type="molecule type" value="Genomic_DNA"/>
</dbReference>
<accession>A0ABP5JY81</accession>
<dbReference type="PROSITE" id="PS51435">
    <property type="entry name" value="AP_NUCLEASE_F1_4"/>
    <property type="match status" value="1"/>
</dbReference>
<name>A0ABP5JY81_9ACTN</name>
<dbReference type="InterPro" id="IPR036691">
    <property type="entry name" value="Endo/exonu/phosph_ase_sf"/>
</dbReference>
<evidence type="ECO:0000256" key="4">
    <source>
        <dbReference type="ARBA" id="ARBA00022801"/>
    </source>
</evidence>
<dbReference type="Gene3D" id="3.60.10.10">
    <property type="entry name" value="Endonuclease/exonuclease/phosphatase"/>
    <property type="match status" value="1"/>
</dbReference>
<evidence type="ECO:0000256" key="5">
    <source>
        <dbReference type="ARBA" id="ARBA00022842"/>
    </source>
</evidence>
<sequence length="265" mass="29362">MAVRIATWNVNGINPRLPRILQWLEETAPDVVCFQELKCTAEAFPGAALADLGYEAAIRADGRWNGVAVVSRVGLADVTEDLPGQPQYEGATEPRALAATAGPARVWSLYVPNGRDVGHAHYAYKLRWLEALRAMAAEEAPGERPFALLGDYNVAPKDEDVWDISLFDGHTHVSEAERAALVELRKSAGLSEVYPRALKYDIPFTFWDYRQLGFQKNKGMRIDHIYGNASFTAAVRDSYVDREARRPGKDKNPSDHAPVVADLDL</sequence>
<dbReference type="Proteomes" id="UP001500443">
    <property type="component" value="Unassembled WGS sequence"/>
</dbReference>